<evidence type="ECO:0000259" key="3">
    <source>
        <dbReference type="Pfam" id="PF05617"/>
    </source>
</evidence>
<dbReference type="Proteomes" id="UP000197138">
    <property type="component" value="Unassembled WGS sequence"/>
</dbReference>
<feature type="chain" id="PRO_5012826786" description="Prolamin-like domain-containing protein" evidence="2">
    <location>
        <begin position="23"/>
        <end position="118"/>
    </location>
</feature>
<evidence type="ECO:0000313" key="5">
    <source>
        <dbReference type="Proteomes" id="UP000197138"/>
    </source>
</evidence>
<reference evidence="5" key="1">
    <citation type="journal article" date="2017" name="Plant J.">
        <title>The pomegranate (Punica granatum L.) genome and the genomics of punicalagin biosynthesis.</title>
        <authorList>
            <person name="Qin G."/>
            <person name="Xu C."/>
            <person name="Ming R."/>
            <person name="Tang H."/>
            <person name="Guyot R."/>
            <person name="Kramer E.M."/>
            <person name="Hu Y."/>
            <person name="Yi X."/>
            <person name="Qi Y."/>
            <person name="Xu X."/>
            <person name="Gao Z."/>
            <person name="Pan H."/>
            <person name="Jian J."/>
            <person name="Tian Y."/>
            <person name="Yue Z."/>
            <person name="Xu Y."/>
        </authorList>
    </citation>
    <scope>NUCLEOTIDE SEQUENCE [LARGE SCALE GENOMIC DNA]</scope>
    <source>
        <strain evidence="5">cv. Dabenzi</strain>
    </source>
</reference>
<gene>
    <name evidence="4" type="ORF">CDL15_Pgr005003</name>
</gene>
<name>A0A218XS60_PUNGR</name>
<accession>A0A218XS60</accession>
<comment type="caution">
    <text evidence="4">The sequence shown here is derived from an EMBL/GenBank/DDBJ whole genome shotgun (WGS) entry which is preliminary data.</text>
</comment>
<protein>
    <recommendedName>
        <fullName evidence="3">Prolamin-like domain-containing protein</fullName>
    </recommendedName>
</protein>
<dbReference type="EMBL" id="MTKT01000849">
    <property type="protein sequence ID" value="OWM87112.1"/>
    <property type="molecule type" value="Genomic_DNA"/>
</dbReference>
<keyword evidence="1 2" id="KW-0732">Signal</keyword>
<evidence type="ECO:0000256" key="1">
    <source>
        <dbReference type="ARBA" id="ARBA00022729"/>
    </source>
</evidence>
<dbReference type="AlphaFoldDB" id="A0A218XS60"/>
<organism evidence="4 5">
    <name type="scientific">Punica granatum</name>
    <name type="common">Pomegranate</name>
    <dbReference type="NCBI Taxonomy" id="22663"/>
    <lineage>
        <taxon>Eukaryota</taxon>
        <taxon>Viridiplantae</taxon>
        <taxon>Streptophyta</taxon>
        <taxon>Embryophyta</taxon>
        <taxon>Tracheophyta</taxon>
        <taxon>Spermatophyta</taxon>
        <taxon>Magnoliopsida</taxon>
        <taxon>eudicotyledons</taxon>
        <taxon>Gunneridae</taxon>
        <taxon>Pentapetalae</taxon>
        <taxon>rosids</taxon>
        <taxon>malvids</taxon>
        <taxon>Myrtales</taxon>
        <taxon>Lythraceae</taxon>
        <taxon>Punica</taxon>
    </lineage>
</organism>
<evidence type="ECO:0000313" key="4">
    <source>
        <dbReference type="EMBL" id="OWM87112.1"/>
    </source>
</evidence>
<feature type="signal peptide" evidence="2">
    <location>
        <begin position="1"/>
        <end position="22"/>
    </location>
</feature>
<evidence type="ECO:0000256" key="2">
    <source>
        <dbReference type="SAM" id="SignalP"/>
    </source>
</evidence>
<proteinExistence type="predicted"/>
<dbReference type="InterPro" id="IPR008502">
    <property type="entry name" value="Prolamin-like"/>
</dbReference>
<sequence length="118" mass="12755">MGLLNGFCSLMILLTINTVVLSPNFNPVAAQVDVKTCANGTMTKQCGESIRLRVAMNVGPPPTTDCCAQLVKVGKPCHDAYVQKICLREATKFGLNVLTPFILPLRLRVISTDHMIGP</sequence>
<dbReference type="Pfam" id="PF05617">
    <property type="entry name" value="Prolamin_like"/>
    <property type="match status" value="1"/>
</dbReference>
<feature type="domain" description="Prolamin-like" evidence="3">
    <location>
        <begin position="37"/>
        <end position="84"/>
    </location>
</feature>